<gene>
    <name evidence="4 6" type="primary">fliE</name>
    <name evidence="6" type="ORF">CLOACE_07860</name>
</gene>
<dbReference type="GO" id="GO:0071973">
    <property type="term" value="P:bacterial-type flagellum-dependent cell motility"/>
    <property type="evidence" value="ECO:0007669"/>
    <property type="project" value="InterPro"/>
</dbReference>
<accession>A0A1E8F0H4</accession>
<dbReference type="PANTHER" id="PTHR34653">
    <property type="match status" value="1"/>
</dbReference>
<keyword evidence="7" id="KW-1185">Reference proteome</keyword>
<dbReference type="NCBIfam" id="TIGR00205">
    <property type="entry name" value="fliE"/>
    <property type="match status" value="1"/>
</dbReference>
<keyword evidence="6" id="KW-0966">Cell projection</keyword>
<dbReference type="EMBL" id="LZFO01000008">
    <property type="protein sequence ID" value="OFI06803.1"/>
    <property type="molecule type" value="Genomic_DNA"/>
</dbReference>
<dbReference type="InterPro" id="IPR001624">
    <property type="entry name" value="FliE"/>
</dbReference>
<evidence type="ECO:0000256" key="1">
    <source>
        <dbReference type="ARBA" id="ARBA00004117"/>
    </source>
</evidence>
<dbReference type="AlphaFoldDB" id="A0A1E8F0H4"/>
<comment type="similarity">
    <text evidence="2 4">Belongs to the FliE family.</text>
</comment>
<dbReference type="PRINTS" id="PR01006">
    <property type="entry name" value="FLGHOOKFLIE"/>
</dbReference>
<dbReference type="STRING" id="1121290.CLAOCE_07860"/>
<evidence type="ECO:0000256" key="5">
    <source>
        <dbReference type="NCBIfam" id="TIGR00205"/>
    </source>
</evidence>
<sequence length="99" mass="11421">MKINPFVPDTKVFENNKLDKSSNINEEKGFSKTLKEKLDKVNDAQVKAENSTESFIKGDDKDIHTLMLDTEEAKMSLELAVQIRNKMVEAYQELNRMQL</sequence>
<dbReference type="HAMAP" id="MF_00724">
    <property type="entry name" value="FliE"/>
    <property type="match status" value="1"/>
</dbReference>
<dbReference type="OrthoDB" id="9812413at2"/>
<keyword evidence="3 4" id="KW-0975">Bacterial flagellum</keyword>
<protein>
    <recommendedName>
        <fullName evidence="4 5">Flagellar hook-basal body complex protein FliE</fullName>
    </recommendedName>
</protein>
<dbReference type="GO" id="GO:0009425">
    <property type="term" value="C:bacterial-type flagellum basal body"/>
    <property type="evidence" value="ECO:0007669"/>
    <property type="project" value="UniProtKB-SubCell"/>
</dbReference>
<evidence type="ECO:0000256" key="2">
    <source>
        <dbReference type="ARBA" id="ARBA00009272"/>
    </source>
</evidence>
<dbReference type="PATRIC" id="fig|1121290.3.peg.798"/>
<evidence type="ECO:0000313" key="7">
    <source>
        <dbReference type="Proteomes" id="UP000175744"/>
    </source>
</evidence>
<evidence type="ECO:0000256" key="3">
    <source>
        <dbReference type="ARBA" id="ARBA00023143"/>
    </source>
</evidence>
<dbReference type="RefSeq" id="WP_070109740.1">
    <property type="nucleotide sequence ID" value="NZ_LZFO01000008.1"/>
</dbReference>
<organism evidence="6 7">
    <name type="scientific">Clostridium acetireducens DSM 10703</name>
    <dbReference type="NCBI Taxonomy" id="1121290"/>
    <lineage>
        <taxon>Bacteria</taxon>
        <taxon>Bacillati</taxon>
        <taxon>Bacillota</taxon>
        <taxon>Clostridia</taxon>
        <taxon>Eubacteriales</taxon>
        <taxon>Clostridiaceae</taxon>
        <taxon>Clostridium</taxon>
    </lineage>
</organism>
<dbReference type="Proteomes" id="UP000175744">
    <property type="component" value="Unassembled WGS sequence"/>
</dbReference>
<name>A0A1E8F0H4_9CLOT</name>
<dbReference type="PANTHER" id="PTHR34653:SF1">
    <property type="entry name" value="FLAGELLAR HOOK-BASAL BODY COMPLEX PROTEIN FLIE"/>
    <property type="match status" value="1"/>
</dbReference>
<proteinExistence type="inferred from homology"/>
<reference evidence="6 7" key="1">
    <citation type="submission" date="2016-06" db="EMBL/GenBank/DDBJ databases">
        <title>Genome sequence of Clostridium acetireducens DSM 10703.</title>
        <authorList>
            <person name="Poehlein A."/>
            <person name="Fluechter S."/>
            <person name="Duerre P."/>
            <person name="Daniel R."/>
        </authorList>
    </citation>
    <scope>NUCLEOTIDE SEQUENCE [LARGE SCALE GENOMIC DNA]</scope>
    <source>
        <strain evidence="6 7">DSM 10703</strain>
    </source>
</reference>
<keyword evidence="6" id="KW-0969">Cilium</keyword>
<evidence type="ECO:0000256" key="4">
    <source>
        <dbReference type="HAMAP-Rule" id="MF_00724"/>
    </source>
</evidence>
<dbReference type="Pfam" id="PF02049">
    <property type="entry name" value="FliE"/>
    <property type="match status" value="1"/>
</dbReference>
<dbReference type="GO" id="GO:0005198">
    <property type="term" value="F:structural molecule activity"/>
    <property type="evidence" value="ECO:0007669"/>
    <property type="project" value="UniProtKB-UniRule"/>
</dbReference>
<comment type="caution">
    <text evidence="6">The sequence shown here is derived from an EMBL/GenBank/DDBJ whole genome shotgun (WGS) entry which is preliminary data.</text>
</comment>
<keyword evidence="6" id="KW-0282">Flagellum</keyword>
<evidence type="ECO:0000313" key="6">
    <source>
        <dbReference type="EMBL" id="OFI06803.1"/>
    </source>
</evidence>
<comment type="subcellular location">
    <subcellularLocation>
        <location evidence="1 4">Bacterial flagellum basal body</location>
    </subcellularLocation>
</comment>
<dbReference type="GO" id="GO:0003774">
    <property type="term" value="F:cytoskeletal motor activity"/>
    <property type="evidence" value="ECO:0007669"/>
    <property type="project" value="InterPro"/>
</dbReference>